<feature type="compositionally biased region" description="Polar residues" evidence="1">
    <location>
        <begin position="765"/>
        <end position="777"/>
    </location>
</feature>
<dbReference type="InterPro" id="IPR054464">
    <property type="entry name" value="ULD_fung"/>
</dbReference>
<comment type="caution">
    <text evidence="3">The sequence shown here is derived from an EMBL/GenBank/DDBJ whole genome shotgun (WGS) entry which is preliminary data.</text>
</comment>
<evidence type="ECO:0000259" key="2">
    <source>
        <dbReference type="Pfam" id="PF22893"/>
    </source>
</evidence>
<proteinExistence type="predicted"/>
<feature type="region of interest" description="Disordered" evidence="1">
    <location>
        <begin position="373"/>
        <end position="454"/>
    </location>
</feature>
<accession>A0AA40CS59</accession>
<feature type="region of interest" description="Disordered" evidence="1">
    <location>
        <begin position="685"/>
        <end position="716"/>
    </location>
</feature>
<dbReference type="EMBL" id="JAULSV010000004">
    <property type="protein sequence ID" value="KAK0647194.1"/>
    <property type="molecule type" value="Genomic_DNA"/>
</dbReference>
<sequence length="982" mass="109359">MELALTFGAIGDFLSIALLIKDIISALDESRGSAKAYRGLIDEITQLHQALEQVEHIYHGPDIPSGLSDLVSIAQTTVSHVRETLRAFHSRVCKKYGDSLAEGGSGNIFKDAARKIQFKLEEKDVVNFRTELASHRMSLELFLQITTVRLEKENHKAVMAGLSATAERTTAVVHRYGHSIESRLGFLGRRILSKLDFLARLGIDMTKSASQILSMMFAVSGDLSIIRSVVLRLDRGVNNGEHFVLEDATGRSFPIHLKTITSWEAFNFILEDRFKGKKGERRTRRKLYSLHESASHLEIDRSAHFESAFSPYQKVDMSLICKAPVALTTDDGDTGLSSCPWCKTVSPGKLGDRVQCSTCRRDFLRVVIEVEDSEDPLTPPSSAPVPQRIADVQFGKPSLGTLGKRAREDDGDDDEACNECHRPKRPKAARVDDRKRKRSGETDSDSESDEENLAGLAHVTLQTKRMRLSEPEKRPFHAAQVDSFDILARKVLGDNPVPFTALSIDSKNGETRSRFARDASKARATEVLPSDESDEQEEIRPPDEALEEDEHFTMKELLSPSPTPSPRGSEFAAVQRPSFYHRSPTSSSPLKYMFEGEYGTTRPTRPARKPHFRSPLPRYTSDGQYATANVSRSHYDSRSLDTTLGGDSDDETIEIAGVTYTVLKKRAYESKPLPEMDRWAQIKKNAAERAAQRQDRHREDKKPAEVDGDTSGEETIEARVDRIKARVAELTGNATAAGQEGTRQYQKGTAGLQTSQGTGAGTTAESLSSSMPTPANASSSTESTTKDTERTGQKRPVEQQGRIATEVDAKRHGIPPGYSLKNWDPEEEPIMLLGSVFDANSLGKWIYDWSVYHHGPATPVSDMAGDLWLLLIKLAGKIRRAESITPKIRLKDNRELVEDFIEAGDRLTDKLRKLLKACEAPMLRSKRKTGEVSGKGAGVEFIETLFGKDRELEKTERFMASARLWNLRFDTHCEEILREPAM</sequence>
<feature type="compositionally biased region" description="Basic and acidic residues" evidence="1">
    <location>
        <begin position="685"/>
        <end position="705"/>
    </location>
</feature>
<feature type="compositionally biased region" description="Basic and acidic residues" evidence="1">
    <location>
        <begin position="508"/>
        <end position="524"/>
    </location>
</feature>
<dbReference type="Pfam" id="PF22893">
    <property type="entry name" value="ULD_2"/>
    <property type="match status" value="1"/>
</dbReference>
<feature type="compositionally biased region" description="Basic and acidic residues" evidence="1">
    <location>
        <begin position="784"/>
        <end position="797"/>
    </location>
</feature>
<feature type="compositionally biased region" description="Acidic residues" evidence="1">
    <location>
        <begin position="706"/>
        <end position="715"/>
    </location>
</feature>
<dbReference type="AlphaFoldDB" id="A0AA40CS59"/>
<feature type="region of interest" description="Disordered" evidence="1">
    <location>
        <begin position="508"/>
        <end position="623"/>
    </location>
</feature>
<dbReference type="PANTHER" id="PTHR38886:SF1">
    <property type="entry name" value="NACHT-NTPASE AND P-LOOP NTPASES N-TERMINAL DOMAIN-CONTAINING PROTEIN"/>
    <property type="match status" value="1"/>
</dbReference>
<dbReference type="PANTHER" id="PTHR38886">
    <property type="entry name" value="SESA DOMAIN-CONTAINING PROTEIN"/>
    <property type="match status" value="1"/>
</dbReference>
<feature type="compositionally biased region" description="Low complexity" evidence="1">
    <location>
        <begin position="748"/>
        <end position="764"/>
    </location>
</feature>
<keyword evidence="4" id="KW-1185">Reference proteome</keyword>
<evidence type="ECO:0000313" key="4">
    <source>
        <dbReference type="Proteomes" id="UP001174936"/>
    </source>
</evidence>
<evidence type="ECO:0000256" key="1">
    <source>
        <dbReference type="SAM" id="MobiDB-lite"/>
    </source>
</evidence>
<gene>
    <name evidence="3" type="ORF">B0T16DRAFT_414834</name>
</gene>
<feature type="domain" description="Ubiquitin-like" evidence="2">
    <location>
        <begin position="242"/>
        <end position="320"/>
    </location>
</feature>
<dbReference type="Proteomes" id="UP001174936">
    <property type="component" value="Unassembled WGS sequence"/>
</dbReference>
<feature type="compositionally biased region" description="Acidic residues" evidence="1">
    <location>
        <begin position="442"/>
        <end position="452"/>
    </location>
</feature>
<name>A0AA40CS59_9PEZI</name>
<protein>
    <recommendedName>
        <fullName evidence="2">Ubiquitin-like domain-containing protein</fullName>
    </recommendedName>
</protein>
<organism evidence="3 4">
    <name type="scientific">Cercophora newfieldiana</name>
    <dbReference type="NCBI Taxonomy" id="92897"/>
    <lineage>
        <taxon>Eukaryota</taxon>
        <taxon>Fungi</taxon>
        <taxon>Dikarya</taxon>
        <taxon>Ascomycota</taxon>
        <taxon>Pezizomycotina</taxon>
        <taxon>Sordariomycetes</taxon>
        <taxon>Sordariomycetidae</taxon>
        <taxon>Sordariales</taxon>
        <taxon>Lasiosphaeriaceae</taxon>
        <taxon>Cercophora</taxon>
    </lineage>
</organism>
<feature type="compositionally biased region" description="Polar residues" evidence="1">
    <location>
        <begin position="734"/>
        <end position="747"/>
    </location>
</feature>
<feature type="region of interest" description="Disordered" evidence="1">
    <location>
        <begin position="734"/>
        <end position="813"/>
    </location>
</feature>
<evidence type="ECO:0000313" key="3">
    <source>
        <dbReference type="EMBL" id="KAK0647194.1"/>
    </source>
</evidence>
<reference evidence="3" key="1">
    <citation type="submission" date="2023-06" db="EMBL/GenBank/DDBJ databases">
        <title>Genome-scale phylogeny and comparative genomics of the fungal order Sordariales.</title>
        <authorList>
            <consortium name="Lawrence Berkeley National Laboratory"/>
            <person name="Hensen N."/>
            <person name="Bonometti L."/>
            <person name="Westerberg I."/>
            <person name="Brannstrom I.O."/>
            <person name="Guillou S."/>
            <person name="Cros-Aarteil S."/>
            <person name="Calhoun S."/>
            <person name="Haridas S."/>
            <person name="Kuo A."/>
            <person name="Mondo S."/>
            <person name="Pangilinan J."/>
            <person name="Riley R."/>
            <person name="Labutti K."/>
            <person name="Andreopoulos B."/>
            <person name="Lipzen A."/>
            <person name="Chen C."/>
            <person name="Yanf M."/>
            <person name="Daum C."/>
            <person name="Ng V."/>
            <person name="Clum A."/>
            <person name="Steindorff A."/>
            <person name="Ohm R."/>
            <person name="Martin F."/>
            <person name="Silar P."/>
            <person name="Natvig D."/>
            <person name="Lalanne C."/>
            <person name="Gautier V."/>
            <person name="Ament-Velasquez S.L."/>
            <person name="Kruys A."/>
            <person name="Hutchinson M.I."/>
            <person name="Powell A.J."/>
            <person name="Barry K."/>
            <person name="Miller A.N."/>
            <person name="Grigoriev I.V."/>
            <person name="Debuchy R."/>
            <person name="Gladieux P."/>
            <person name="Thoren M.H."/>
            <person name="Johannesson H."/>
        </authorList>
    </citation>
    <scope>NUCLEOTIDE SEQUENCE</scope>
    <source>
        <strain evidence="3">SMH2532-1</strain>
    </source>
</reference>